<gene>
    <name evidence="3" type="ORF">ILUMI_27141</name>
</gene>
<evidence type="ECO:0000313" key="3">
    <source>
        <dbReference type="EMBL" id="KAF2879047.1"/>
    </source>
</evidence>
<evidence type="ECO:0000313" key="4">
    <source>
        <dbReference type="Proteomes" id="UP000801492"/>
    </source>
</evidence>
<accession>A0A8K0C5F2</accession>
<feature type="region of interest" description="Disordered" evidence="1">
    <location>
        <begin position="1"/>
        <end position="25"/>
    </location>
</feature>
<dbReference type="EMBL" id="VTPC01091236">
    <property type="protein sequence ID" value="KAF2879047.1"/>
    <property type="molecule type" value="Genomic_DNA"/>
</dbReference>
<sequence>MMEMSESDEDFAATPSDVSEAATSEISNILPKKSKMQWNELTRMAVDDIEDMGSVLIVKVSNSKIDIQRTFAVTNSDYIKLYRKFGTLRRSQASNRRFFLKYHNDKCVDHREGDKIKPNRFIMARLCLICLILISLIFIEASSGQEDKRNKLYSGKVIAVAKSTVGSGGMDRILNRHRRAFVTEVPPEETNTVVIDTRPCRMFSFFYGCICRVGESCSSRRQHLNLSGRYHG</sequence>
<keyword evidence="2" id="KW-0472">Membrane</keyword>
<keyword evidence="2" id="KW-1133">Transmembrane helix</keyword>
<reference evidence="3" key="1">
    <citation type="submission" date="2019-08" db="EMBL/GenBank/DDBJ databases">
        <title>The genome of the North American firefly Photinus pyralis.</title>
        <authorList>
            <consortium name="Photinus pyralis genome working group"/>
            <person name="Fallon T.R."/>
            <person name="Sander Lower S.E."/>
            <person name="Weng J.-K."/>
        </authorList>
    </citation>
    <scope>NUCLEOTIDE SEQUENCE</scope>
    <source>
        <strain evidence="3">TRF0915ILg1</strain>
        <tissue evidence="3">Whole body</tissue>
    </source>
</reference>
<organism evidence="3 4">
    <name type="scientific">Ignelater luminosus</name>
    <name type="common">Cucubano</name>
    <name type="synonym">Pyrophorus luminosus</name>
    <dbReference type="NCBI Taxonomy" id="2038154"/>
    <lineage>
        <taxon>Eukaryota</taxon>
        <taxon>Metazoa</taxon>
        <taxon>Ecdysozoa</taxon>
        <taxon>Arthropoda</taxon>
        <taxon>Hexapoda</taxon>
        <taxon>Insecta</taxon>
        <taxon>Pterygota</taxon>
        <taxon>Neoptera</taxon>
        <taxon>Endopterygota</taxon>
        <taxon>Coleoptera</taxon>
        <taxon>Polyphaga</taxon>
        <taxon>Elateriformia</taxon>
        <taxon>Elateroidea</taxon>
        <taxon>Elateridae</taxon>
        <taxon>Agrypninae</taxon>
        <taxon>Pyrophorini</taxon>
        <taxon>Ignelater</taxon>
    </lineage>
</organism>
<proteinExistence type="predicted"/>
<keyword evidence="2" id="KW-0812">Transmembrane</keyword>
<comment type="caution">
    <text evidence="3">The sequence shown here is derived from an EMBL/GenBank/DDBJ whole genome shotgun (WGS) entry which is preliminary data.</text>
</comment>
<feature type="compositionally biased region" description="Acidic residues" evidence="1">
    <location>
        <begin position="1"/>
        <end position="11"/>
    </location>
</feature>
<evidence type="ECO:0000256" key="1">
    <source>
        <dbReference type="SAM" id="MobiDB-lite"/>
    </source>
</evidence>
<evidence type="ECO:0000256" key="2">
    <source>
        <dbReference type="SAM" id="Phobius"/>
    </source>
</evidence>
<feature type="transmembrane region" description="Helical" evidence="2">
    <location>
        <begin position="121"/>
        <end position="139"/>
    </location>
</feature>
<keyword evidence="4" id="KW-1185">Reference proteome</keyword>
<dbReference type="Proteomes" id="UP000801492">
    <property type="component" value="Unassembled WGS sequence"/>
</dbReference>
<dbReference type="AlphaFoldDB" id="A0A8K0C5F2"/>
<protein>
    <submittedName>
        <fullName evidence="3">Uncharacterized protein</fullName>
    </submittedName>
</protein>
<name>A0A8K0C5F2_IGNLU</name>